<accession>G8TDH3</accession>
<evidence type="ECO:0000313" key="1">
    <source>
        <dbReference type="EMBL" id="AEW00423.1"/>
    </source>
</evidence>
<proteinExistence type="predicted"/>
<name>G8TDH3_NIAKG</name>
<dbReference type="AlphaFoldDB" id="G8TDH3"/>
<dbReference type="KEGG" id="nko:Niako_4147"/>
<gene>
    <name evidence="1" type="ordered locus">Niako_4147</name>
</gene>
<organism evidence="1 2">
    <name type="scientific">Niastella koreensis (strain DSM 17620 / KACC 11465 / NBRC 106392 / GR20-10)</name>
    <dbReference type="NCBI Taxonomy" id="700598"/>
    <lineage>
        <taxon>Bacteria</taxon>
        <taxon>Pseudomonadati</taxon>
        <taxon>Bacteroidota</taxon>
        <taxon>Chitinophagia</taxon>
        <taxon>Chitinophagales</taxon>
        <taxon>Chitinophagaceae</taxon>
        <taxon>Niastella</taxon>
    </lineage>
</organism>
<protein>
    <submittedName>
        <fullName evidence="1">Uncharacterized protein</fullName>
    </submittedName>
</protein>
<dbReference type="Proteomes" id="UP000005438">
    <property type="component" value="Chromosome"/>
</dbReference>
<sequence>MKGWYLASMATRTNIMVSNANLSNNRNEVEFSNGANRSVFIAE</sequence>
<dbReference type="EMBL" id="CP003178">
    <property type="protein sequence ID" value="AEW00423.1"/>
    <property type="molecule type" value="Genomic_DNA"/>
</dbReference>
<dbReference type="STRING" id="700598.Niako_4147"/>
<dbReference type="HOGENOM" id="CLU_3236630_0_0_10"/>
<reference evidence="1 2" key="1">
    <citation type="submission" date="2011-12" db="EMBL/GenBank/DDBJ databases">
        <title>The complete genome of Niastella koreensis GR20-10.</title>
        <authorList>
            <consortium name="US DOE Joint Genome Institute (JGI-PGF)"/>
            <person name="Lucas S."/>
            <person name="Han J."/>
            <person name="Lapidus A."/>
            <person name="Bruce D."/>
            <person name="Goodwin L."/>
            <person name="Pitluck S."/>
            <person name="Peters L."/>
            <person name="Kyrpides N."/>
            <person name="Mavromatis K."/>
            <person name="Ivanova N."/>
            <person name="Mikhailova N."/>
            <person name="Davenport K."/>
            <person name="Saunders E."/>
            <person name="Detter J.C."/>
            <person name="Tapia R."/>
            <person name="Han C."/>
            <person name="Land M."/>
            <person name="Hauser L."/>
            <person name="Markowitz V."/>
            <person name="Cheng J.-F."/>
            <person name="Hugenholtz P."/>
            <person name="Woyke T."/>
            <person name="Wu D."/>
            <person name="Tindall B."/>
            <person name="Pomrenke H."/>
            <person name="Brambilla E."/>
            <person name="Klenk H.-P."/>
            <person name="Eisen J.A."/>
        </authorList>
    </citation>
    <scope>NUCLEOTIDE SEQUENCE [LARGE SCALE GENOMIC DNA]</scope>
    <source>
        <strain evidence="2">DSM 17620 / KACC 11465 / NBRC 106392 / GR20-10</strain>
    </source>
</reference>
<evidence type="ECO:0000313" key="2">
    <source>
        <dbReference type="Proteomes" id="UP000005438"/>
    </source>
</evidence>